<dbReference type="Proteomes" id="UP000486351">
    <property type="component" value="Unassembled WGS sequence"/>
</dbReference>
<accession>A0A6G0QIQ5</accession>
<dbReference type="EMBL" id="QXFY01003020">
    <property type="protein sequence ID" value="KAE9289535.1"/>
    <property type="molecule type" value="Genomic_DNA"/>
</dbReference>
<dbReference type="AlphaFoldDB" id="A0A6G0QIQ5"/>
<proteinExistence type="predicted"/>
<gene>
    <name evidence="1" type="ORF">PF008_g25860</name>
</gene>
<reference evidence="1 2" key="1">
    <citation type="submission" date="2018-09" db="EMBL/GenBank/DDBJ databases">
        <title>Genomic investigation of the strawberry pathogen Phytophthora fragariae indicates pathogenicity is determined by transcriptional variation in three key races.</title>
        <authorList>
            <person name="Adams T.M."/>
            <person name="Armitage A.D."/>
            <person name="Sobczyk M.K."/>
            <person name="Bates H.J."/>
            <person name="Dunwell J.M."/>
            <person name="Nellist C.F."/>
            <person name="Harrison R.J."/>
        </authorList>
    </citation>
    <scope>NUCLEOTIDE SEQUENCE [LARGE SCALE GENOMIC DNA]</scope>
    <source>
        <strain evidence="1 2">NOV-77</strain>
    </source>
</reference>
<organism evidence="1 2">
    <name type="scientific">Phytophthora fragariae</name>
    <dbReference type="NCBI Taxonomy" id="53985"/>
    <lineage>
        <taxon>Eukaryota</taxon>
        <taxon>Sar</taxon>
        <taxon>Stramenopiles</taxon>
        <taxon>Oomycota</taxon>
        <taxon>Peronosporomycetes</taxon>
        <taxon>Peronosporales</taxon>
        <taxon>Peronosporaceae</taxon>
        <taxon>Phytophthora</taxon>
    </lineage>
</organism>
<evidence type="ECO:0000313" key="2">
    <source>
        <dbReference type="Proteomes" id="UP000486351"/>
    </source>
</evidence>
<comment type="caution">
    <text evidence="1">The sequence shown here is derived from an EMBL/GenBank/DDBJ whole genome shotgun (WGS) entry which is preliminary data.</text>
</comment>
<name>A0A6G0QIQ5_9STRA</name>
<sequence length="70" mass="7874">MEVFVLTVLIYVCGFCVVQRRQGWWRRSSHRFQAADLRQQVRARCGVHGVCGGVCANGGDICGFCVAQRR</sequence>
<evidence type="ECO:0000313" key="1">
    <source>
        <dbReference type="EMBL" id="KAE9289535.1"/>
    </source>
</evidence>
<protein>
    <submittedName>
        <fullName evidence="1">Uncharacterized protein</fullName>
    </submittedName>
</protein>